<sequence length="50" mass="5252">MNEKLYKAMNASAISSLVLGICVLTTGVASGVLLIINGARLLKHKSLILL</sequence>
<dbReference type="HOGENOM" id="CLU_201674_1_0_9"/>
<protein>
    <submittedName>
        <fullName evidence="2">Uncharacterized protein</fullName>
    </submittedName>
</protein>
<organism evidence="2 3">
    <name type="scientific">Eubacterium plexicaudatum ASF492</name>
    <dbReference type="NCBI Taxonomy" id="1235802"/>
    <lineage>
        <taxon>Bacteria</taxon>
        <taxon>Bacillati</taxon>
        <taxon>Bacillota</taxon>
        <taxon>Clostridia</taxon>
        <taxon>Eubacteriales</taxon>
        <taxon>Eubacteriaceae</taxon>
        <taxon>Eubacterium</taxon>
    </lineage>
</organism>
<evidence type="ECO:0000313" key="2">
    <source>
        <dbReference type="EMBL" id="EMZ18060.1"/>
    </source>
</evidence>
<keyword evidence="1" id="KW-1133">Transmembrane helix</keyword>
<dbReference type="AlphaFoldDB" id="N1ZW48"/>
<name>N1ZW48_9FIRM</name>
<dbReference type="EMBL" id="AQFT01000191">
    <property type="protein sequence ID" value="EMZ18060.1"/>
    <property type="molecule type" value="Genomic_DNA"/>
</dbReference>
<proteinExistence type="predicted"/>
<dbReference type="Proteomes" id="UP000012589">
    <property type="component" value="Unassembled WGS sequence"/>
</dbReference>
<feature type="transmembrane region" description="Helical" evidence="1">
    <location>
        <begin position="12"/>
        <end position="36"/>
    </location>
</feature>
<evidence type="ECO:0000313" key="3">
    <source>
        <dbReference type="Proteomes" id="UP000012589"/>
    </source>
</evidence>
<keyword evidence="1" id="KW-0472">Membrane</keyword>
<keyword evidence="1" id="KW-0812">Transmembrane</keyword>
<reference evidence="2 3" key="1">
    <citation type="journal article" date="2014" name="Genome Announc.">
        <title>Draft genome sequences of the altered schaedler flora, a defined bacterial community from gnotobiotic mice.</title>
        <authorList>
            <person name="Wannemuehler M.J."/>
            <person name="Overstreet A.M."/>
            <person name="Ward D.V."/>
            <person name="Phillips G.J."/>
        </authorList>
    </citation>
    <scope>NUCLEOTIDE SEQUENCE [LARGE SCALE GENOMIC DNA]</scope>
    <source>
        <strain evidence="2 3">ASF492</strain>
    </source>
</reference>
<keyword evidence="3" id="KW-1185">Reference proteome</keyword>
<comment type="caution">
    <text evidence="2">The sequence shown here is derived from an EMBL/GenBank/DDBJ whole genome shotgun (WGS) entry which is preliminary data.</text>
</comment>
<dbReference type="PATRIC" id="fig|1235802.3.peg.6150"/>
<evidence type="ECO:0000256" key="1">
    <source>
        <dbReference type="SAM" id="Phobius"/>
    </source>
</evidence>
<accession>N1ZW48</accession>
<gene>
    <name evidence="2" type="ORF">C823_05821</name>
</gene>